<evidence type="ECO:0000256" key="2">
    <source>
        <dbReference type="PIRSR" id="PIRSR006156-1"/>
    </source>
</evidence>
<evidence type="ECO:0000313" key="4">
    <source>
        <dbReference type="Proteomes" id="UP000274556"/>
    </source>
</evidence>
<dbReference type="InterPro" id="IPR004386">
    <property type="entry name" value="Toxin_YafQ-like"/>
</dbReference>
<gene>
    <name evidence="3" type="ORF">BDD21_2644</name>
</gene>
<dbReference type="PANTHER" id="PTHR40588">
    <property type="entry name" value="MRNA INTERFERASE TOXIN YAFQ"/>
    <property type="match status" value="1"/>
</dbReference>
<dbReference type="Gene3D" id="3.30.2310.20">
    <property type="entry name" value="RelE-like"/>
    <property type="match status" value="1"/>
</dbReference>
<dbReference type="EMBL" id="RBXL01000001">
    <property type="protein sequence ID" value="RKT45224.1"/>
    <property type="molecule type" value="Genomic_DNA"/>
</dbReference>
<protein>
    <submittedName>
        <fullName evidence="3">mRNA interferase YafQ</fullName>
    </submittedName>
</protein>
<sequence length="93" mass="10718">MRTIDRPRSFKRDYKREAKGKHGVTLDRDLVPVLKALVADQALEPRYRDHDLSGDWVGYRECHIKPDLLLIYSKSGEDLLILARLGSHSELFG</sequence>
<keyword evidence="4" id="KW-1185">Reference proteome</keyword>
<reference evidence="3 4" key="1">
    <citation type="submission" date="2018-10" db="EMBL/GenBank/DDBJ databases">
        <title>Genomic Encyclopedia of Archaeal and Bacterial Type Strains, Phase II (KMG-II): from individual species to whole genera.</title>
        <authorList>
            <person name="Goeker M."/>
        </authorList>
    </citation>
    <scope>NUCLEOTIDE SEQUENCE [LARGE SCALE GENOMIC DNA]</scope>
    <source>
        <strain evidence="3 4">DSM 235</strain>
    </source>
</reference>
<dbReference type="GO" id="GO:0006402">
    <property type="term" value="P:mRNA catabolic process"/>
    <property type="evidence" value="ECO:0007669"/>
    <property type="project" value="TreeGrafter"/>
</dbReference>
<evidence type="ECO:0000256" key="1">
    <source>
        <dbReference type="ARBA" id="ARBA00022649"/>
    </source>
</evidence>
<accession>A0A495V7G2</accession>
<dbReference type="AlphaFoldDB" id="A0A495V7G2"/>
<keyword evidence="1" id="KW-1277">Toxin-antitoxin system</keyword>
<dbReference type="InterPro" id="IPR007712">
    <property type="entry name" value="RelE/ParE_toxin"/>
</dbReference>
<dbReference type="Pfam" id="PF15738">
    <property type="entry name" value="YafQ_toxin"/>
    <property type="match status" value="1"/>
</dbReference>
<dbReference type="PANTHER" id="PTHR40588:SF1">
    <property type="entry name" value="MRNA INTERFERASE TOXIN YAFQ"/>
    <property type="match status" value="1"/>
</dbReference>
<comment type="caution">
    <text evidence="3">The sequence shown here is derived from an EMBL/GenBank/DDBJ whole genome shotgun (WGS) entry which is preliminary data.</text>
</comment>
<feature type="active site" description="Proton donor" evidence="2">
    <location>
        <position position="88"/>
    </location>
</feature>
<name>A0A495V7G2_9GAMM</name>
<dbReference type="OrthoDB" id="7030467at2"/>
<dbReference type="InterPro" id="IPR035093">
    <property type="entry name" value="RelE/ParE_toxin_dom_sf"/>
</dbReference>
<evidence type="ECO:0000313" key="3">
    <source>
        <dbReference type="EMBL" id="RKT45224.1"/>
    </source>
</evidence>
<dbReference type="Proteomes" id="UP000274556">
    <property type="component" value="Unassembled WGS sequence"/>
</dbReference>
<organism evidence="3 4">
    <name type="scientific">Thiocapsa rosea</name>
    <dbReference type="NCBI Taxonomy" id="69360"/>
    <lineage>
        <taxon>Bacteria</taxon>
        <taxon>Pseudomonadati</taxon>
        <taxon>Pseudomonadota</taxon>
        <taxon>Gammaproteobacteria</taxon>
        <taxon>Chromatiales</taxon>
        <taxon>Chromatiaceae</taxon>
        <taxon>Thiocapsa</taxon>
    </lineage>
</organism>
<dbReference type="SUPFAM" id="SSF143011">
    <property type="entry name" value="RelE-like"/>
    <property type="match status" value="1"/>
</dbReference>
<dbReference type="GO" id="GO:0006415">
    <property type="term" value="P:translational termination"/>
    <property type="evidence" value="ECO:0007669"/>
    <property type="project" value="TreeGrafter"/>
</dbReference>
<proteinExistence type="predicted"/>
<dbReference type="GO" id="GO:0004521">
    <property type="term" value="F:RNA endonuclease activity"/>
    <property type="evidence" value="ECO:0007669"/>
    <property type="project" value="TreeGrafter"/>
</dbReference>
<dbReference type="PIRSF" id="PIRSF006156">
    <property type="entry name" value="YafQ"/>
    <property type="match status" value="1"/>
</dbReference>
<dbReference type="RefSeq" id="WP_120797534.1">
    <property type="nucleotide sequence ID" value="NZ_RBXL01000001.1"/>
</dbReference>
<dbReference type="NCBIfam" id="TIGR02385">
    <property type="entry name" value="RelE_StbE"/>
    <property type="match status" value="1"/>
</dbReference>